<protein>
    <recommendedName>
        <fullName evidence="4">Large ribosomal subunit protein bL17</fullName>
    </recommendedName>
</protein>
<name>I4EJ08_9BACT</name>
<comment type="subunit">
    <text evidence="4">Part of the 50S ribosomal subunit. Contacts protein L32.</text>
</comment>
<evidence type="ECO:0000256" key="2">
    <source>
        <dbReference type="ARBA" id="ARBA00022980"/>
    </source>
</evidence>
<evidence type="ECO:0000313" key="7">
    <source>
        <dbReference type="Proteomes" id="UP000004221"/>
    </source>
</evidence>
<dbReference type="NCBIfam" id="TIGR00059">
    <property type="entry name" value="L17"/>
    <property type="match status" value="1"/>
</dbReference>
<dbReference type="OrthoDB" id="9809073at2"/>
<evidence type="ECO:0000256" key="5">
    <source>
        <dbReference type="RuleBase" id="RU000660"/>
    </source>
</evidence>
<dbReference type="InterPro" id="IPR047859">
    <property type="entry name" value="Ribosomal_bL17_CS"/>
</dbReference>
<dbReference type="Gene3D" id="3.90.1030.10">
    <property type="entry name" value="Ribosomal protein L17"/>
    <property type="match status" value="1"/>
</dbReference>
<gene>
    <name evidence="4 6" type="primary">rplQ</name>
    <name evidence="6" type="ORF">NITHO_3740004</name>
</gene>
<dbReference type="GO" id="GO:0006412">
    <property type="term" value="P:translation"/>
    <property type="evidence" value="ECO:0007669"/>
    <property type="project" value="UniProtKB-UniRule"/>
</dbReference>
<keyword evidence="2 4" id="KW-0689">Ribosomal protein</keyword>
<dbReference type="GO" id="GO:0003735">
    <property type="term" value="F:structural constituent of ribosome"/>
    <property type="evidence" value="ECO:0007669"/>
    <property type="project" value="InterPro"/>
</dbReference>
<keyword evidence="3 4" id="KW-0687">Ribonucleoprotein</keyword>
<dbReference type="InterPro" id="IPR000456">
    <property type="entry name" value="Ribosomal_bL17"/>
</dbReference>
<dbReference type="PROSITE" id="PS01167">
    <property type="entry name" value="RIBOSOMAL_L17"/>
    <property type="match status" value="1"/>
</dbReference>
<reference evidence="6 7" key="1">
    <citation type="journal article" date="2012" name="ISME J.">
        <title>Nitrification expanded: discovery, physiology and genomics of a nitrite-oxidizing bacterium from the phylum Chloroflexi.</title>
        <authorList>
            <person name="Sorokin D.Y."/>
            <person name="Lucker S."/>
            <person name="Vejmelkova D."/>
            <person name="Kostrikina N.A."/>
            <person name="Kleerebezem R."/>
            <person name="Rijpstra W.I."/>
            <person name="Damste J.S."/>
            <person name="Le Paslier D."/>
            <person name="Muyzer G."/>
            <person name="Wagner M."/>
            <person name="van Loosdrecht M.C."/>
            <person name="Daims H."/>
        </authorList>
    </citation>
    <scope>NUCLEOTIDE SEQUENCE [LARGE SCALE GENOMIC DNA]</scope>
    <source>
        <strain evidence="7">none</strain>
    </source>
</reference>
<sequence>MRHRVAGRKFGRNTNQRKALFRNLAVSLILHERITTTEAKAKTIRPIVEKLVTMSREDTLHHRRLVMARLNDERATSKLFDIIGPRFDGQPGGYTRIYKLGTRRGDAAPLAMIEFVA</sequence>
<keyword evidence="7" id="KW-1185">Reference proteome</keyword>
<comment type="similarity">
    <text evidence="1 4 5">Belongs to the bacterial ribosomal protein bL17 family.</text>
</comment>
<dbReference type="Pfam" id="PF01196">
    <property type="entry name" value="Ribosomal_L17"/>
    <property type="match status" value="1"/>
</dbReference>
<proteinExistence type="inferred from homology"/>
<dbReference type="HAMAP" id="MF_01368">
    <property type="entry name" value="Ribosomal_bL17"/>
    <property type="match status" value="1"/>
</dbReference>
<evidence type="ECO:0000256" key="1">
    <source>
        <dbReference type="ARBA" id="ARBA00008777"/>
    </source>
</evidence>
<evidence type="ECO:0000256" key="4">
    <source>
        <dbReference type="HAMAP-Rule" id="MF_01368"/>
    </source>
</evidence>
<evidence type="ECO:0000313" key="6">
    <source>
        <dbReference type="EMBL" id="CCF84670.1"/>
    </source>
</evidence>
<dbReference type="InterPro" id="IPR036373">
    <property type="entry name" value="Ribosomal_bL17_sf"/>
</dbReference>
<organism evidence="6 7">
    <name type="scientific">Nitrolancea hollandica Lb</name>
    <dbReference type="NCBI Taxonomy" id="1129897"/>
    <lineage>
        <taxon>Bacteria</taxon>
        <taxon>Pseudomonadati</taxon>
        <taxon>Thermomicrobiota</taxon>
        <taxon>Thermomicrobia</taxon>
        <taxon>Sphaerobacterales</taxon>
        <taxon>Sphaerobacterineae</taxon>
        <taxon>Sphaerobacteraceae</taxon>
        <taxon>Nitrolancea</taxon>
    </lineage>
</organism>
<dbReference type="PANTHER" id="PTHR14413:SF16">
    <property type="entry name" value="LARGE RIBOSOMAL SUBUNIT PROTEIN BL17M"/>
    <property type="match status" value="1"/>
</dbReference>
<accession>I4EJ08</accession>
<dbReference type="RefSeq" id="WP_008479003.1">
    <property type="nucleotide sequence ID" value="NZ_CAGS01000306.1"/>
</dbReference>
<dbReference type="EMBL" id="CAGS01000306">
    <property type="protein sequence ID" value="CCF84670.1"/>
    <property type="molecule type" value="Genomic_DNA"/>
</dbReference>
<dbReference type="SUPFAM" id="SSF64263">
    <property type="entry name" value="Prokaryotic ribosomal protein L17"/>
    <property type="match status" value="1"/>
</dbReference>
<dbReference type="AlphaFoldDB" id="I4EJ08"/>
<dbReference type="PANTHER" id="PTHR14413">
    <property type="entry name" value="RIBOSOMAL PROTEIN L17"/>
    <property type="match status" value="1"/>
</dbReference>
<dbReference type="Proteomes" id="UP000004221">
    <property type="component" value="Unassembled WGS sequence"/>
</dbReference>
<comment type="caution">
    <text evidence="6">The sequence shown here is derived from an EMBL/GenBank/DDBJ whole genome shotgun (WGS) entry which is preliminary data.</text>
</comment>
<dbReference type="FunFam" id="3.90.1030.10:FF:000001">
    <property type="entry name" value="50S ribosomal protein L17"/>
    <property type="match status" value="1"/>
</dbReference>
<evidence type="ECO:0000256" key="3">
    <source>
        <dbReference type="ARBA" id="ARBA00023274"/>
    </source>
</evidence>
<dbReference type="GO" id="GO:0022625">
    <property type="term" value="C:cytosolic large ribosomal subunit"/>
    <property type="evidence" value="ECO:0007669"/>
    <property type="project" value="TreeGrafter"/>
</dbReference>